<evidence type="ECO:0000256" key="4">
    <source>
        <dbReference type="PROSITE-ProRule" id="PRU00335"/>
    </source>
</evidence>
<evidence type="ECO:0000313" key="7">
    <source>
        <dbReference type="Proteomes" id="UP000240708"/>
    </source>
</evidence>
<dbReference type="PANTHER" id="PTHR43479:SF11">
    <property type="entry name" value="ACREF_ENVCD OPERON REPRESSOR-RELATED"/>
    <property type="match status" value="1"/>
</dbReference>
<keyword evidence="2 4" id="KW-0238">DNA-binding</keyword>
<dbReference type="EMBL" id="PYGF01000001">
    <property type="protein sequence ID" value="PSL07256.1"/>
    <property type="molecule type" value="Genomic_DNA"/>
</dbReference>
<dbReference type="InterPro" id="IPR025996">
    <property type="entry name" value="MT1864/Rv1816-like_C"/>
</dbReference>
<protein>
    <submittedName>
        <fullName evidence="6">TetR family transcriptional regulator</fullName>
    </submittedName>
</protein>
<dbReference type="SUPFAM" id="SSF48498">
    <property type="entry name" value="Tetracyclin repressor-like, C-terminal domain"/>
    <property type="match status" value="1"/>
</dbReference>
<keyword evidence="3" id="KW-0804">Transcription</keyword>
<dbReference type="InterPro" id="IPR036271">
    <property type="entry name" value="Tet_transcr_reg_TetR-rel_C_sf"/>
</dbReference>
<dbReference type="RefSeq" id="WP_106565367.1">
    <property type="nucleotide sequence ID" value="NZ_JAUVYL010000056.1"/>
</dbReference>
<dbReference type="Pfam" id="PF13305">
    <property type="entry name" value="TetR_C_33"/>
    <property type="match status" value="1"/>
</dbReference>
<gene>
    <name evidence="6" type="ORF">CLV48_101186</name>
</gene>
<dbReference type="InterPro" id="IPR050624">
    <property type="entry name" value="HTH-type_Tx_Regulator"/>
</dbReference>
<evidence type="ECO:0000256" key="1">
    <source>
        <dbReference type="ARBA" id="ARBA00023015"/>
    </source>
</evidence>
<sequence length="205" mass="24061">MGIAERKLREKEQLRELILDAARNLFFKHGFEKTSIRNIAEQIEYSPGIIYHYFKDKNEIFHALHQEGFENLKIKMESVMNIADPMGRLKALCKNYVLFALENPIIYDLMFTLKAPMEHILEEDEKTWKEGEGIFEMLKKNVRECIMKGYFRGQNADNATYAIWASLHGLVTLKIRDRSSLLKVNDAENLVINSFQSFSYMLDRQ</sequence>
<dbReference type="PRINTS" id="PR00455">
    <property type="entry name" value="HTHTETR"/>
</dbReference>
<dbReference type="OrthoDB" id="594604at2"/>
<comment type="caution">
    <text evidence="6">The sequence shown here is derived from an EMBL/GenBank/DDBJ whole genome shotgun (WGS) entry which is preliminary data.</text>
</comment>
<dbReference type="Proteomes" id="UP000240708">
    <property type="component" value="Unassembled WGS sequence"/>
</dbReference>
<proteinExistence type="predicted"/>
<keyword evidence="1" id="KW-0805">Transcription regulation</keyword>
<reference evidence="6 7" key="1">
    <citation type="submission" date="2018-03" db="EMBL/GenBank/DDBJ databases">
        <title>Genomic Encyclopedia of Archaeal and Bacterial Type Strains, Phase II (KMG-II): from individual species to whole genera.</title>
        <authorList>
            <person name="Goeker M."/>
        </authorList>
    </citation>
    <scope>NUCLEOTIDE SEQUENCE [LARGE SCALE GENOMIC DNA]</scope>
    <source>
        <strain evidence="6 7">DSM 28057</strain>
    </source>
</reference>
<evidence type="ECO:0000259" key="5">
    <source>
        <dbReference type="PROSITE" id="PS50977"/>
    </source>
</evidence>
<evidence type="ECO:0000256" key="3">
    <source>
        <dbReference type="ARBA" id="ARBA00023163"/>
    </source>
</evidence>
<keyword evidence="7" id="KW-1185">Reference proteome</keyword>
<dbReference type="InterPro" id="IPR009057">
    <property type="entry name" value="Homeodomain-like_sf"/>
</dbReference>
<organism evidence="6 7">
    <name type="scientific">Cecembia rubra</name>
    <dbReference type="NCBI Taxonomy" id="1485585"/>
    <lineage>
        <taxon>Bacteria</taxon>
        <taxon>Pseudomonadati</taxon>
        <taxon>Bacteroidota</taxon>
        <taxon>Cytophagia</taxon>
        <taxon>Cytophagales</taxon>
        <taxon>Cyclobacteriaceae</taxon>
        <taxon>Cecembia</taxon>
    </lineage>
</organism>
<name>A0A2P8ECQ6_9BACT</name>
<dbReference type="InterPro" id="IPR001647">
    <property type="entry name" value="HTH_TetR"/>
</dbReference>
<dbReference type="AlphaFoldDB" id="A0A2P8ECQ6"/>
<feature type="domain" description="HTH tetR-type" evidence="5">
    <location>
        <begin position="12"/>
        <end position="72"/>
    </location>
</feature>
<dbReference type="GO" id="GO:0003677">
    <property type="term" value="F:DNA binding"/>
    <property type="evidence" value="ECO:0007669"/>
    <property type="project" value="UniProtKB-UniRule"/>
</dbReference>
<evidence type="ECO:0000313" key="6">
    <source>
        <dbReference type="EMBL" id="PSL07256.1"/>
    </source>
</evidence>
<evidence type="ECO:0000256" key="2">
    <source>
        <dbReference type="ARBA" id="ARBA00023125"/>
    </source>
</evidence>
<dbReference type="SUPFAM" id="SSF46689">
    <property type="entry name" value="Homeodomain-like"/>
    <property type="match status" value="1"/>
</dbReference>
<accession>A0A2P8ECQ6</accession>
<dbReference type="Pfam" id="PF00440">
    <property type="entry name" value="TetR_N"/>
    <property type="match status" value="1"/>
</dbReference>
<feature type="DNA-binding region" description="H-T-H motif" evidence="4">
    <location>
        <begin position="35"/>
        <end position="54"/>
    </location>
</feature>
<dbReference type="PROSITE" id="PS50977">
    <property type="entry name" value="HTH_TETR_2"/>
    <property type="match status" value="1"/>
</dbReference>
<dbReference type="Gene3D" id="1.10.357.10">
    <property type="entry name" value="Tetracycline Repressor, domain 2"/>
    <property type="match status" value="1"/>
</dbReference>
<dbReference type="PANTHER" id="PTHR43479">
    <property type="entry name" value="ACREF/ENVCD OPERON REPRESSOR-RELATED"/>
    <property type="match status" value="1"/>
</dbReference>